<dbReference type="AlphaFoldDB" id="A0A7X1FX52"/>
<gene>
    <name evidence="3" type="ORF">H7F53_05615</name>
</gene>
<dbReference type="PANTHER" id="PTHR12526">
    <property type="entry name" value="GLYCOSYLTRANSFERASE"/>
    <property type="match status" value="1"/>
</dbReference>
<dbReference type="InterPro" id="IPR001296">
    <property type="entry name" value="Glyco_trans_1"/>
</dbReference>
<proteinExistence type="predicted"/>
<reference evidence="3 4" key="1">
    <citation type="submission" date="2020-08" db="EMBL/GenBank/DDBJ databases">
        <title>The genome sequence of type strain Novosphingobium piscinae KCTC 42194.</title>
        <authorList>
            <person name="Liu Y."/>
        </authorList>
    </citation>
    <scope>NUCLEOTIDE SEQUENCE [LARGE SCALE GENOMIC DNA]</scope>
    <source>
        <strain evidence="3 4">KCTC 42194</strain>
    </source>
</reference>
<evidence type="ECO:0000313" key="4">
    <source>
        <dbReference type="Proteomes" id="UP000551327"/>
    </source>
</evidence>
<dbReference type="Pfam" id="PF00534">
    <property type="entry name" value="Glycos_transf_1"/>
    <property type="match status" value="1"/>
</dbReference>
<sequence length="392" mass="40919">MARLRVLSLATLYPHGAAPNFGVFVARQMEAVMRSGAVDLTVINPLGLPPFPLDRHPRYRTVAALPEAETWHGVPVLRPRFRLLPAIGGRFNAGAVLRAVLPIARRLHAAAPFDLIDAQFFYPDGPAAVRLAADLGLPSSIKARGADIHHWGRARGTAGQVRAAGQAASGLLAVSAGLAEDMAGLGLPRERIALHRTGLDRTLFRPLDPAASRAALDLPAAGPVLATVGALIPRKGQVHVIEALARLPDATLVLAGAGPDEAALRRRAAEVDVAQRVRWLGAVPHDRLPLVLSAADVFVLPSASEGLANAWVEALACGTPVVTTPIPGAVELLTDPTWGRFAGRDAAEIAAAVTALLAAPPPREAVARAVAGFSWEANAAALVAHWATLAGR</sequence>
<protein>
    <submittedName>
        <fullName evidence="3">Glycosyltransferase</fullName>
    </submittedName>
</protein>
<dbReference type="Pfam" id="PF13439">
    <property type="entry name" value="Glyco_transf_4"/>
    <property type="match status" value="1"/>
</dbReference>
<organism evidence="3 4">
    <name type="scientific">Novosphingobium piscinae</name>
    <dbReference type="NCBI Taxonomy" id="1507448"/>
    <lineage>
        <taxon>Bacteria</taxon>
        <taxon>Pseudomonadati</taxon>
        <taxon>Pseudomonadota</taxon>
        <taxon>Alphaproteobacteria</taxon>
        <taxon>Sphingomonadales</taxon>
        <taxon>Sphingomonadaceae</taxon>
        <taxon>Novosphingobium</taxon>
    </lineage>
</organism>
<evidence type="ECO:0000259" key="1">
    <source>
        <dbReference type="Pfam" id="PF00534"/>
    </source>
</evidence>
<dbReference type="GO" id="GO:0016757">
    <property type="term" value="F:glycosyltransferase activity"/>
    <property type="evidence" value="ECO:0007669"/>
    <property type="project" value="InterPro"/>
</dbReference>
<dbReference type="SUPFAM" id="SSF53756">
    <property type="entry name" value="UDP-Glycosyltransferase/glycogen phosphorylase"/>
    <property type="match status" value="1"/>
</dbReference>
<feature type="domain" description="Glycosyltransferase subfamily 4-like N-terminal" evidence="2">
    <location>
        <begin position="91"/>
        <end position="200"/>
    </location>
</feature>
<feature type="domain" description="Glycosyl transferase family 1" evidence="1">
    <location>
        <begin position="213"/>
        <end position="367"/>
    </location>
</feature>
<dbReference type="PANTHER" id="PTHR12526:SF635">
    <property type="entry name" value="GLYCOSYL TRANSFERASE GROUP 1"/>
    <property type="match status" value="1"/>
</dbReference>
<dbReference type="InterPro" id="IPR028098">
    <property type="entry name" value="Glyco_trans_4-like_N"/>
</dbReference>
<dbReference type="EMBL" id="JACLAX010000004">
    <property type="protein sequence ID" value="MBC2668614.1"/>
    <property type="molecule type" value="Genomic_DNA"/>
</dbReference>
<dbReference type="Gene3D" id="3.40.50.2000">
    <property type="entry name" value="Glycogen Phosphorylase B"/>
    <property type="match status" value="2"/>
</dbReference>
<evidence type="ECO:0000259" key="2">
    <source>
        <dbReference type="Pfam" id="PF13439"/>
    </source>
</evidence>
<comment type="caution">
    <text evidence="3">The sequence shown here is derived from an EMBL/GenBank/DDBJ whole genome shotgun (WGS) entry which is preliminary data.</text>
</comment>
<dbReference type="RefSeq" id="WP_185678502.1">
    <property type="nucleotide sequence ID" value="NZ_JACLAX010000004.1"/>
</dbReference>
<dbReference type="Proteomes" id="UP000551327">
    <property type="component" value="Unassembled WGS sequence"/>
</dbReference>
<keyword evidence="3" id="KW-0808">Transferase</keyword>
<name>A0A7X1FX52_9SPHN</name>
<accession>A0A7X1FX52</accession>
<evidence type="ECO:0000313" key="3">
    <source>
        <dbReference type="EMBL" id="MBC2668614.1"/>
    </source>
</evidence>
<keyword evidence="4" id="KW-1185">Reference proteome</keyword>